<gene>
    <name evidence="5" type="ORF">PN838_12990</name>
</gene>
<dbReference type="Gene3D" id="3.40.190.10">
    <property type="entry name" value="Periplasmic binding protein-like II"/>
    <property type="match status" value="2"/>
</dbReference>
<comment type="caution">
    <text evidence="5">The sequence shown here is derived from an EMBL/GenBank/DDBJ whole genome shotgun (WGS) entry which is preliminary data.</text>
</comment>
<dbReference type="PANTHER" id="PTHR35936">
    <property type="entry name" value="MEMBRANE-BOUND LYTIC MUREIN TRANSGLYCOSYLASE F"/>
    <property type="match status" value="1"/>
</dbReference>
<dbReference type="RefSeq" id="WP_272180941.1">
    <property type="nucleotide sequence ID" value="NZ_JAQOMS010000002.1"/>
</dbReference>
<dbReference type="SUPFAM" id="SSF53850">
    <property type="entry name" value="Periplasmic binding protein-like II"/>
    <property type="match status" value="1"/>
</dbReference>
<dbReference type="Pfam" id="PF00497">
    <property type="entry name" value="SBP_bac_3"/>
    <property type="match status" value="1"/>
</dbReference>
<comment type="similarity">
    <text evidence="1">Belongs to the bacterial solute-binding protein 3 family.</text>
</comment>
<dbReference type="EMBL" id="JAQOMS010000002">
    <property type="protein sequence ID" value="MDC2889522.1"/>
    <property type="molecule type" value="Genomic_DNA"/>
</dbReference>
<dbReference type="InterPro" id="IPR001638">
    <property type="entry name" value="Solute-binding_3/MltF_N"/>
</dbReference>
<dbReference type="PANTHER" id="PTHR35936:SF25">
    <property type="entry name" value="ABC TRANSPORTER SUBSTRATE-BINDING PROTEIN"/>
    <property type="match status" value="1"/>
</dbReference>
<evidence type="ECO:0000256" key="1">
    <source>
        <dbReference type="ARBA" id="ARBA00010333"/>
    </source>
</evidence>
<accession>A0ABT5FG04</accession>
<sequence length="184" mass="20559">MVRIRNSLLAVALYLFSYGVNAFDTLPKVIKLATTNWCPYACENLNSSQGMVYEYVQYIGEQLGTRIEIVFLPWSRAVKSVESGVYDGLLSAIKTEAPSLKFTTTPTMEYQVCFFNRMEDVSKYHGIDSLKSKRLGAIASYGYGEPIDSYIAETENTERVIKLTGSAGVSRLISLLNKNVSTYL</sequence>
<feature type="signal peptide" evidence="3">
    <location>
        <begin position="1"/>
        <end position="22"/>
    </location>
</feature>
<name>A0ABT5FG04_9GAMM</name>
<reference evidence="5 6" key="1">
    <citation type="submission" date="2023-01" db="EMBL/GenBank/DDBJ databases">
        <title>Psychrosphaera sp. nov., isolated from marine algae.</title>
        <authorList>
            <person name="Bayburt H."/>
            <person name="Choi B.J."/>
            <person name="Kim J.M."/>
            <person name="Choi D.G."/>
            <person name="Jeon C.O."/>
        </authorList>
    </citation>
    <scope>NUCLEOTIDE SEQUENCE [LARGE SCALE GENOMIC DNA]</scope>
    <source>
        <strain evidence="5 6">G1-22</strain>
    </source>
</reference>
<feature type="chain" id="PRO_5047255682" evidence="3">
    <location>
        <begin position="23"/>
        <end position="184"/>
    </location>
</feature>
<organism evidence="5 6">
    <name type="scientific">Psychrosphaera algicola</name>
    <dbReference type="NCBI Taxonomy" id="3023714"/>
    <lineage>
        <taxon>Bacteria</taxon>
        <taxon>Pseudomonadati</taxon>
        <taxon>Pseudomonadota</taxon>
        <taxon>Gammaproteobacteria</taxon>
        <taxon>Alteromonadales</taxon>
        <taxon>Pseudoalteromonadaceae</taxon>
        <taxon>Psychrosphaera</taxon>
    </lineage>
</organism>
<evidence type="ECO:0000256" key="2">
    <source>
        <dbReference type="ARBA" id="ARBA00022729"/>
    </source>
</evidence>
<evidence type="ECO:0000259" key="4">
    <source>
        <dbReference type="Pfam" id="PF00497"/>
    </source>
</evidence>
<dbReference type="Proteomes" id="UP001528411">
    <property type="component" value="Unassembled WGS sequence"/>
</dbReference>
<keyword evidence="6" id="KW-1185">Reference proteome</keyword>
<evidence type="ECO:0000256" key="3">
    <source>
        <dbReference type="SAM" id="SignalP"/>
    </source>
</evidence>
<proteinExistence type="inferred from homology"/>
<protein>
    <submittedName>
        <fullName evidence="5">Transporter substrate-binding domain-containing protein</fullName>
    </submittedName>
</protein>
<feature type="domain" description="Solute-binding protein family 3/N-terminal" evidence="4">
    <location>
        <begin position="36"/>
        <end position="95"/>
    </location>
</feature>
<evidence type="ECO:0000313" key="6">
    <source>
        <dbReference type="Proteomes" id="UP001528411"/>
    </source>
</evidence>
<evidence type="ECO:0000313" key="5">
    <source>
        <dbReference type="EMBL" id="MDC2889522.1"/>
    </source>
</evidence>
<keyword evidence="2 3" id="KW-0732">Signal</keyword>